<dbReference type="Proteomes" id="UP001501231">
    <property type="component" value="Unassembled WGS sequence"/>
</dbReference>
<name>A0ABP5WV14_9ACTN</name>
<organism evidence="1 2">
    <name type="scientific">Actinomadura vinacea</name>
    <dbReference type="NCBI Taxonomy" id="115336"/>
    <lineage>
        <taxon>Bacteria</taxon>
        <taxon>Bacillati</taxon>
        <taxon>Actinomycetota</taxon>
        <taxon>Actinomycetes</taxon>
        <taxon>Streptosporangiales</taxon>
        <taxon>Thermomonosporaceae</taxon>
        <taxon>Actinomadura</taxon>
    </lineage>
</organism>
<dbReference type="EMBL" id="BAAARW010000021">
    <property type="protein sequence ID" value="GAA2436700.1"/>
    <property type="molecule type" value="Genomic_DNA"/>
</dbReference>
<evidence type="ECO:0000313" key="2">
    <source>
        <dbReference type="Proteomes" id="UP001501231"/>
    </source>
</evidence>
<dbReference type="RefSeq" id="WP_344593345.1">
    <property type="nucleotide sequence ID" value="NZ_BAAARW010000021.1"/>
</dbReference>
<evidence type="ECO:0000313" key="1">
    <source>
        <dbReference type="EMBL" id="GAA2436700.1"/>
    </source>
</evidence>
<proteinExistence type="predicted"/>
<sequence>MIVGSRGFSRAIGAISVLIEAPVDGRPGRRRSVQAHSRAIRQPRIAARVTGKILAQQRR</sequence>
<keyword evidence="2" id="KW-1185">Reference proteome</keyword>
<gene>
    <name evidence="1" type="ORF">GCM10010191_59370</name>
</gene>
<accession>A0ABP5WV14</accession>
<protein>
    <submittedName>
        <fullName evidence="1">Uncharacterized protein</fullName>
    </submittedName>
</protein>
<reference evidence="2" key="1">
    <citation type="journal article" date="2019" name="Int. J. Syst. Evol. Microbiol.">
        <title>The Global Catalogue of Microorganisms (GCM) 10K type strain sequencing project: providing services to taxonomists for standard genome sequencing and annotation.</title>
        <authorList>
            <consortium name="The Broad Institute Genomics Platform"/>
            <consortium name="The Broad Institute Genome Sequencing Center for Infectious Disease"/>
            <person name="Wu L."/>
            <person name="Ma J."/>
        </authorList>
    </citation>
    <scope>NUCLEOTIDE SEQUENCE [LARGE SCALE GENOMIC DNA]</scope>
    <source>
        <strain evidence="2">JCM 3325</strain>
    </source>
</reference>
<comment type="caution">
    <text evidence="1">The sequence shown here is derived from an EMBL/GenBank/DDBJ whole genome shotgun (WGS) entry which is preliminary data.</text>
</comment>